<keyword evidence="3" id="KW-0804">Transcription</keyword>
<dbReference type="OrthoDB" id="9806334at2"/>
<evidence type="ECO:0000259" key="6">
    <source>
        <dbReference type="PROSITE" id="PS50977"/>
    </source>
</evidence>
<dbReference type="PROSITE" id="PS50977">
    <property type="entry name" value="HTH_TETR_2"/>
    <property type="match status" value="1"/>
</dbReference>
<evidence type="ECO:0000256" key="2">
    <source>
        <dbReference type="ARBA" id="ARBA00023125"/>
    </source>
</evidence>
<dbReference type="GO" id="GO:0003700">
    <property type="term" value="F:DNA-binding transcription factor activity"/>
    <property type="evidence" value="ECO:0007669"/>
    <property type="project" value="TreeGrafter"/>
</dbReference>
<feature type="domain" description="HTH tetR-type" evidence="6">
    <location>
        <begin position="38"/>
        <end position="99"/>
    </location>
</feature>
<dbReference type="InterPro" id="IPR009057">
    <property type="entry name" value="Homeodomain-like_sf"/>
</dbReference>
<feature type="DNA-binding region" description="H-T-H motif" evidence="4">
    <location>
        <begin position="62"/>
        <end position="81"/>
    </location>
</feature>
<reference evidence="7 8" key="1">
    <citation type="submission" date="2018-11" db="EMBL/GenBank/DDBJ databases">
        <title>Sequencing the genomes of 1000 actinobacteria strains.</title>
        <authorList>
            <person name="Klenk H.-P."/>
        </authorList>
    </citation>
    <scope>NUCLEOTIDE SEQUENCE [LARGE SCALE GENOMIC DNA]</scope>
    <source>
        <strain evidence="7 8">DSM 44254</strain>
    </source>
</reference>
<dbReference type="RefSeq" id="WP_123665376.1">
    <property type="nucleotide sequence ID" value="NZ_RJKE01000001.1"/>
</dbReference>
<protein>
    <submittedName>
        <fullName evidence="7">TetR family transcriptional regulator</fullName>
    </submittedName>
</protein>
<keyword evidence="1" id="KW-0805">Transcription regulation</keyword>
<dbReference type="SUPFAM" id="SSF46689">
    <property type="entry name" value="Homeodomain-like"/>
    <property type="match status" value="1"/>
</dbReference>
<organism evidence="7 8">
    <name type="scientific">Actinocorallia herbida</name>
    <dbReference type="NCBI Taxonomy" id="58109"/>
    <lineage>
        <taxon>Bacteria</taxon>
        <taxon>Bacillati</taxon>
        <taxon>Actinomycetota</taxon>
        <taxon>Actinomycetes</taxon>
        <taxon>Streptosporangiales</taxon>
        <taxon>Thermomonosporaceae</taxon>
        <taxon>Actinocorallia</taxon>
    </lineage>
</organism>
<accession>A0A3N1CXF5</accession>
<dbReference type="PANTHER" id="PTHR30055">
    <property type="entry name" value="HTH-TYPE TRANSCRIPTIONAL REGULATOR RUTR"/>
    <property type="match status" value="1"/>
</dbReference>
<feature type="region of interest" description="Disordered" evidence="5">
    <location>
        <begin position="1"/>
        <end position="35"/>
    </location>
</feature>
<evidence type="ECO:0000313" key="8">
    <source>
        <dbReference type="Proteomes" id="UP000272400"/>
    </source>
</evidence>
<gene>
    <name evidence="7" type="ORF">EDD29_3480</name>
</gene>
<sequence length="239" mass="26510">MSTKPVGSTAAVEPSADPADEGAQQAAEKRPRRRLTAAARKSSILAAARRAFIETGDMNGTTIKLIAEHSGISEGVIYRHFESKEQLFFEAVVEPLKQAVDDLVAATEAVDREQPLTPERQLRTMTGLYRQLISTLEEILPLLGLVLFGDPQVARRFYQENLTVAMDRLAEAWRQVEDRYGYPFESPDISARAVMGIALVLALESHHGKGFDRHRAVSLISEGTVKGFFPPLEPARRRQ</sequence>
<comment type="caution">
    <text evidence="7">The sequence shown here is derived from an EMBL/GenBank/DDBJ whole genome shotgun (WGS) entry which is preliminary data.</text>
</comment>
<proteinExistence type="predicted"/>
<evidence type="ECO:0000256" key="3">
    <source>
        <dbReference type="ARBA" id="ARBA00023163"/>
    </source>
</evidence>
<evidence type="ECO:0000256" key="1">
    <source>
        <dbReference type="ARBA" id="ARBA00023015"/>
    </source>
</evidence>
<keyword evidence="8" id="KW-1185">Reference proteome</keyword>
<keyword evidence="2 4" id="KW-0238">DNA-binding</keyword>
<evidence type="ECO:0000256" key="5">
    <source>
        <dbReference type="SAM" id="MobiDB-lite"/>
    </source>
</evidence>
<dbReference type="GO" id="GO:0000976">
    <property type="term" value="F:transcription cis-regulatory region binding"/>
    <property type="evidence" value="ECO:0007669"/>
    <property type="project" value="TreeGrafter"/>
</dbReference>
<dbReference type="Gene3D" id="1.10.357.10">
    <property type="entry name" value="Tetracycline Repressor, domain 2"/>
    <property type="match status" value="1"/>
</dbReference>
<dbReference type="InterPro" id="IPR050109">
    <property type="entry name" value="HTH-type_TetR-like_transc_reg"/>
</dbReference>
<evidence type="ECO:0000313" key="7">
    <source>
        <dbReference type="EMBL" id="ROO85926.1"/>
    </source>
</evidence>
<dbReference type="InterPro" id="IPR001647">
    <property type="entry name" value="HTH_TetR"/>
</dbReference>
<dbReference type="Pfam" id="PF00440">
    <property type="entry name" value="TetR_N"/>
    <property type="match status" value="1"/>
</dbReference>
<dbReference type="Proteomes" id="UP000272400">
    <property type="component" value="Unassembled WGS sequence"/>
</dbReference>
<name>A0A3N1CXF5_9ACTN</name>
<dbReference type="EMBL" id="RJKE01000001">
    <property type="protein sequence ID" value="ROO85926.1"/>
    <property type="molecule type" value="Genomic_DNA"/>
</dbReference>
<dbReference type="PANTHER" id="PTHR30055:SF234">
    <property type="entry name" value="HTH-TYPE TRANSCRIPTIONAL REGULATOR BETI"/>
    <property type="match status" value="1"/>
</dbReference>
<evidence type="ECO:0000256" key="4">
    <source>
        <dbReference type="PROSITE-ProRule" id="PRU00335"/>
    </source>
</evidence>
<dbReference type="AlphaFoldDB" id="A0A3N1CXF5"/>